<dbReference type="Gene3D" id="3.90.1570.10">
    <property type="entry name" value="tt1808, chain A"/>
    <property type="match status" value="1"/>
</dbReference>
<feature type="domain" description="Putative restriction endonuclease" evidence="1">
    <location>
        <begin position="19"/>
        <end position="190"/>
    </location>
</feature>
<evidence type="ECO:0000313" key="3">
    <source>
        <dbReference type="Proteomes" id="UP000295497"/>
    </source>
</evidence>
<name>A0A4P2QJC5_SORCE</name>
<organism evidence="2 3">
    <name type="scientific">Sorangium cellulosum</name>
    <name type="common">Polyangium cellulosum</name>
    <dbReference type="NCBI Taxonomy" id="56"/>
    <lineage>
        <taxon>Bacteria</taxon>
        <taxon>Pseudomonadati</taxon>
        <taxon>Myxococcota</taxon>
        <taxon>Polyangia</taxon>
        <taxon>Polyangiales</taxon>
        <taxon>Polyangiaceae</taxon>
        <taxon>Sorangium</taxon>
    </lineage>
</organism>
<dbReference type="InterPro" id="IPR011335">
    <property type="entry name" value="Restrct_endonuc-II-like"/>
</dbReference>
<dbReference type="AlphaFoldDB" id="A0A4P2QJC5"/>
<evidence type="ECO:0000313" key="2">
    <source>
        <dbReference type="EMBL" id="AUX30035.1"/>
    </source>
</evidence>
<dbReference type="InterPro" id="IPR012296">
    <property type="entry name" value="Nuclease_put_TT1808"/>
</dbReference>
<gene>
    <name evidence="2" type="ORF">SOCE836_021300</name>
</gene>
<dbReference type="PANTHER" id="PTHR34107:SF4">
    <property type="entry name" value="SLL1222 PROTEIN"/>
    <property type="match status" value="1"/>
</dbReference>
<evidence type="ECO:0000259" key="1">
    <source>
        <dbReference type="Pfam" id="PF05685"/>
    </source>
</evidence>
<protein>
    <recommendedName>
        <fullName evidence="1">Putative restriction endonuclease domain-containing protein</fullName>
    </recommendedName>
</protein>
<dbReference type="SUPFAM" id="SSF52980">
    <property type="entry name" value="Restriction endonuclease-like"/>
    <property type="match status" value="1"/>
</dbReference>
<accession>A0A4P2QJC5</accession>
<dbReference type="Pfam" id="PF05685">
    <property type="entry name" value="Uma2"/>
    <property type="match status" value="1"/>
</dbReference>
<dbReference type="EMBL" id="CP012672">
    <property type="protein sequence ID" value="AUX30035.1"/>
    <property type="molecule type" value="Genomic_DNA"/>
</dbReference>
<dbReference type="Proteomes" id="UP000295497">
    <property type="component" value="Chromosome"/>
</dbReference>
<dbReference type="InterPro" id="IPR008538">
    <property type="entry name" value="Uma2"/>
</dbReference>
<dbReference type="PANTHER" id="PTHR34107">
    <property type="entry name" value="SLL0198 PROTEIN-RELATED"/>
    <property type="match status" value="1"/>
</dbReference>
<reference evidence="2 3" key="1">
    <citation type="submission" date="2015-09" db="EMBL/GenBank/DDBJ databases">
        <title>Sorangium comparison.</title>
        <authorList>
            <person name="Zaburannyi N."/>
            <person name="Bunk B."/>
            <person name="Overmann J."/>
            <person name="Mueller R."/>
        </authorList>
    </citation>
    <scope>NUCLEOTIDE SEQUENCE [LARGE SCALE GENOMIC DNA]</scope>
    <source>
        <strain evidence="2 3">So ce836</strain>
    </source>
</reference>
<sequence>MRYTSGMATASPLGRATAEDLARLPLDVRAEVIGGAIVEKATPSAEHSDAQGEVIARLRGPFHRRPGGGRPGGWWILPEVEIELDPQEVYRPDIAGWRRERTPERPSGRPVKSRPDWVCEVLSASNASNDLVKKLRVYHRFQITHYWIVDPQNETLTVLRWTADGYLAALTAGPGDRARGEPFEAVELPVGALFGGDEEPAAGT</sequence>
<proteinExistence type="predicted"/>
<dbReference type="CDD" id="cd06260">
    <property type="entry name" value="DUF820-like"/>
    <property type="match status" value="1"/>
</dbReference>